<dbReference type="RefSeq" id="WP_036834790.1">
    <property type="nucleotide sequence ID" value="NZ_AVPG01000016.1"/>
</dbReference>
<proteinExistence type="inferred from homology"/>
<name>A0A0A5G248_9BACI</name>
<dbReference type="PANTHER" id="PTHR31885">
    <property type="entry name" value="GH04784P"/>
    <property type="match status" value="1"/>
</dbReference>
<evidence type="ECO:0000256" key="3">
    <source>
        <dbReference type="ARBA" id="ARBA00022692"/>
    </source>
</evidence>
<keyword evidence="8" id="KW-1185">Reference proteome</keyword>
<keyword evidence="3 6" id="KW-0812">Transmembrane</keyword>
<reference evidence="7 8" key="1">
    <citation type="submission" date="2013-08" db="EMBL/GenBank/DDBJ databases">
        <authorList>
            <person name="Huang J."/>
            <person name="Wang G."/>
        </authorList>
    </citation>
    <scope>NUCLEOTIDE SEQUENCE [LARGE SCALE GENOMIC DNA]</scope>
    <source>
        <strain evidence="7 8">JSM 072002</strain>
    </source>
</reference>
<dbReference type="GO" id="GO:0016787">
    <property type="term" value="F:hydrolase activity"/>
    <property type="evidence" value="ECO:0007669"/>
    <property type="project" value="TreeGrafter"/>
</dbReference>
<dbReference type="InterPro" id="IPR012506">
    <property type="entry name" value="TMEM86B-like"/>
</dbReference>
<dbReference type="GO" id="GO:0016020">
    <property type="term" value="C:membrane"/>
    <property type="evidence" value="ECO:0007669"/>
    <property type="project" value="UniProtKB-SubCell"/>
</dbReference>
<comment type="similarity">
    <text evidence="2">Belongs to the TMEM86 family.</text>
</comment>
<feature type="transmembrane region" description="Helical" evidence="6">
    <location>
        <begin position="57"/>
        <end position="86"/>
    </location>
</feature>
<sequence>MSTKKRLFLIITMSAIYILLIPVKPLFLNIFFKIIPMVLIIYHGYQRMPSYKSRMHLLLLTGLIISMFADALIELTFVLGLATFLIGHLCYAGGFLERWTFSWLRLGTVIPLALYASWYSTTLVEALQLNNHDALILPVIAYVIVISFMLLTSIMTGNKWAAIGSFLFVISDSILAWNMFVSTIPHGSDWVMCTYYSAQLFIAHSIGTFSHRTAQ</sequence>
<protein>
    <recommendedName>
        <fullName evidence="9">Lysoplasmalogenase</fullName>
    </recommendedName>
</protein>
<feature type="transmembrane region" description="Helical" evidence="6">
    <location>
        <begin position="160"/>
        <end position="180"/>
    </location>
</feature>
<dbReference type="STRING" id="1385512.N784_05925"/>
<dbReference type="Pfam" id="PF07947">
    <property type="entry name" value="YhhN"/>
    <property type="match status" value="1"/>
</dbReference>
<evidence type="ECO:0000313" key="8">
    <source>
        <dbReference type="Proteomes" id="UP000030401"/>
    </source>
</evidence>
<keyword evidence="4 6" id="KW-1133">Transmembrane helix</keyword>
<evidence type="ECO:0000256" key="4">
    <source>
        <dbReference type="ARBA" id="ARBA00022989"/>
    </source>
</evidence>
<comment type="subcellular location">
    <subcellularLocation>
        <location evidence="1">Membrane</location>
        <topology evidence="1">Multi-pass membrane protein</topology>
    </subcellularLocation>
</comment>
<feature type="transmembrane region" description="Helical" evidence="6">
    <location>
        <begin position="7"/>
        <end position="23"/>
    </location>
</feature>
<feature type="transmembrane region" description="Helical" evidence="6">
    <location>
        <begin position="106"/>
        <end position="127"/>
    </location>
</feature>
<keyword evidence="5 6" id="KW-0472">Membrane</keyword>
<evidence type="ECO:0000256" key="2">
    <source>
        <dbReference type="ARBA" id="ARBA00007375"/>
    </source>
</evidence>
<comment type="caution">
    <text evidence="7">The sequence shown here is derived from an EMBL/GenBank/DDBJ whole genome shotgun (WGS) entry which is preliminary data.</text>
</comment>
<dbReference type="eggNOG" id="COG3714">
    <property type="taxonomic scope" value="Bacteria"/>
</dbReference>
<dbReference type="OrthoDB" id="5592477at2"/>
<evidence type="ECO:0000256" key="5">
    <source>
        <dbReference type="ARBA" id="ARBA00023136"/>
    </source>
</evidence>
<feature type="transmembrane region" description="Helical" evidence="6">
    <location>
        <begin position="134"/>
        <end position="154"/>
    </location>
</feature>
<gene>
    <name evidence="7" type="ORF">N784_05925</name>
</gene>
<feature type="transmembrane region" description="Helical" evidence="6">
    <location>
        <begin position="29"/>
        <end position="45"/>
    </location>
</feature>
<evidence type="ECO:0000256" key="6">
    <source>
        <dbReference type="SAM" id="Phobius"/>
    </source>
</evidence>
<dbReference type="AlphaFoldDB" id="A0A0A5G248"/>
<evidence type="ECO:0008006" key="9">
    <source>
        <dbReference type="Google" id="ProtNLM"/>
    </source>
</evidence>
<dbReference type="PANTHER" id="PTHR31885:SF6">
    <property type="entry name" value="GH04784P"/>
    <property type="match status" value="1"/>
</dbReference>
<dbReference type="Proteomes" id="UP000030401">
    <property type="component" value="Unassembled WGS sequence"/>
</dbReference>
<accession>A0A0A5G248</accession>
<dbReference type="EMBL" id="AVPG01000016">
    <property type="protein sequence ID" value="KGX86099.1"/>
    <property type="molecule type" value="Genomic_DNA"/>
</dbReference>
<evidence type="ECO:0000313" key="7">
    <source>
        <dbReference type="EMBL" id="KGX86099.1"/>
    </source>
</evidence>
<organism evidence="7 8">
    <name type="scientific">Pontibacillus litoralis JSM 072002</name>
    <dbReference type="NCBI Taxonomy" id="1385512"/>
    <lineage>
        <taxon>Bacteria</taxon>
        <taxon>Bacillati</taxon>
        <taxon>Bacillota</taxon>
        <taxon>Bacilli</taxon>
        <taxon>Bacillales</taxon>
        <taxon>Bacillaceae</taxon>
        <taxon>Pontibacillus</taxon>
    </lineage>
</organism>
<evidence type="ECO:0000256" key="1">
    <source>
        <dbReference type="ARBA" id="ARBA00004141"/>
    </source>
</evidence>